<accession>A0A7Y2EFW7</accession>
<reference evidence="1 2" key="1">
    <citation type="submission" date="2020-03" db="EMBL/GenBank/DDBJ databases">
        <title>Metabolic flexibility allows generalist bacteria to become dominant in a frequently disturbed ecosystem.</title>
        <authorList>
            <person name="Chen Y.-J."/>
            <person name="Leung P.M."/>
            <person name="Bay S.K."/>
            <person name="Hugenholtz P."/>
            <person name="Kessler A.J."/>
            <person name="Shelley G."/>
            <person name="Waite D.W."/>
            <person name="Cook P.L."/>
            <person name="Greening C."/>
        </authorList>
    </citation>
    <scope>NUCLEOTIDE SEQUENCE [LARGE SCALE GENOMIC DNA]</scope>
    <source>
        <strain evidence="1">SS_bin_28</strain>
    </source>
</reference>
<comment type="caution">
    <text evidence="1">The sequence shown here is derived from an EMBL/GenBank/DDBJ whole genome shotgun (WGS) entry which is preliminary data.</text>
</comment>
<dbReference type="Proteomes" id="UP000547674">
    <property type="component" value="Unassembled WGS sequence"/>
</dbReference>
<gene>
    <name evidence="1" type="ORF">HKN21_11655</name>
</gene>
<organism evidence="1 2">
    <name type="scientific">Eiseniibacteriota bacterium</name>
    <dbReference type="NCBI Taxonomy" id="2212470"/>
    <lineage>
        <taxon>Bacteria</taxon>
        <taxon>Candidatus Eiseniibacteriota</taxon>
    </lineage>
</organism>
<sequence length="248" mass="26919">MNNNIDVLLDRLIREAGNDGADHVLPNDVLESYLNGSLDAAEKAKVDHLLSRSPDLREDLALFAETSASVDQPEPAPLELIQSPKFSIAKWWPVAIPAAAAALIFFAFPKDSALQLDLANTYNSEYFNLNSRSAGQGELQPETAAGRAYRLLIQGSQAPGAHPDAQKQPQEIQLVGFGDARYLAEVPVDASNLEVRIMIFPSYEVLAAPLSAEQTRVTAPQAEKIAVTLVYKLEGKYFATPAETFTAP</sequence>
<dbReference type="EMBL" id="JABDJR010000470">
    <property type="protein sequence ID" value="NNF07408.1"/>
    <property type="molecule type" value="Genomic_DNA"/>
</dbReference>
<proteinExistence type="predicted"/>
<evidence type="ECO:0000313" key="2">
    <source>
        <dbReference type="Proteomes" id="UP000547674"/>
    </source>
</evidence>
<dbReference type="AlphaFoldDB" id="A0A7Y2EFW7"/>
<name>A0A7Y2EFW7_UNCEI</name>
<protein>
    <recommendedName>
        <fullName evidence="3">Anti-sigma factor</fullName>
    </recommendedName>
</protein>
<evidence type="ECO:0008006" key="3">
    <source>
        <dbReference type="Google" id="ProtNLM"/>
    </source>
</evidence>
<evidence type="ECO:0000313" key="1">
    <source>
        <dbReference type="EMBL" id="NNF07408.1"/>
    </source>
</evidence>